<gene>
    <name evidence="2" type="ORF">SAMN05421762_1876</name>
</gene>
<dbReference type="Proteomes" id="UP000231644">
    <property type="component" value="Unassembled WGS sequence"/>
</dbReference>
<dbReference type="Gene3D" id="3.30.750.24">
    <property type="entry name" value="STAS domain"/>
    <property type="match status" value="1"/>
</dbReference>
<protein>
    <submittedName>
        <fullName evidence="2">Anti-anti-sigma regulatory factor (Antagonist of anti-sigma factor)</fullName>
    </submittedName>
</protein>
<proteinExistence type="predicted"/>
<organism evidence="2 3">
    <name type="scientific">Pseudooceanicola nitratireducens</name>
    <dbReference type="NCBI Taxonomy" id="517719"/>
    <lineage>
        <taxon>Bacteria</taxon>
        <taxon>Pseudomonadati</taxon>
        <taxon>Pseudomonadota</taxon>
        <taxon>Alphaproteobacteria</taxon>
        <taxon>Rhodobacterales</taxon>
        <taxon>Paracoccaceae</taxon>
        <taxon>Pseudooceanicola</taxon>
    </lineage>
</organism>
<dbReference type="PROSITE" id="PS50801">
    <property type="entry name" value="STAS"/>
    <property type="match status" value="1"/>
</dbReference>
<evidence type="ECO:0000313" key="3">
    <source>
        <dbReference type="Proteomes" id="UP000231644"/>
    </source>
</evidence>
<dbReference type="EMBL" id="FOLX01000001">
    <property type="protein sequence ID" value="SFC70592.1"/>
    <property type="molecule type" value="Genomic_DNA"/>
</dbReference>
<dbReference type="STRING" id="517719.SAMN05421762_1876"/>
<feature type="domain" description="STAS" evidence="1">
    <location>
        <begin position="5"/>
        <end position="91"/>
    </location>
</feature>
<evidence type="ECO:0000259" key="1">
    <source>
        <dbReference type="PROSITE" id="PS50801"/>
    </source>
</evidence>
<dbReference type="RefSeq" id="WP_170848761.1">
    <property type="nucleotide sequence ID" value="NZ_FNZG01000004.1"/>
</dbReference>
<dbReference type="Pfam" id="PF13466">
    <property type="entry name" value="STAS_2"/>
    <property type="match status" value="1"/>
</dbReference>
<dbReference type="AlphaFoldDB" id="A0A1I1LDK7"/>
<reference evidence="2 3" key="1">
    <citation type="submission" date="2016-10" db="EMBL/GenBank/DDBJ databases">
        <authorList>
            <person name="de Groot N.N."/>
        </authorList>
    </citation>
    <scope>NUCLEOTIDE SEQUENCE [LARGE SCALE GENOMIC DNA]</scope>
    <source>
        <strain evidence="2 3">DSM 29619</strain>
    </source>
</reference>
<accession>A0A1I1LDK7</accession>
<sequence length="91" mass="9462">MAEPYKLPPKLDLSAATALAADLKDRLDGDLTLDASDVTQFGALGAQVVASAAISLSAAGHRLSLVQTSDRVLEQLTHLGFTPETLTEATV</sequence>
<dbReference type="InterPro" id="IPR036513">
    <property type="entry name" value="STAS_dom_sf"/>
</dbReference>
<dbReference type="SUPFAM" id="SSF52091">
    <property type="entry name" value="SpoIIaa-like"/>
    <property type="match status" value="1"/>
</dbReference>
<dbReference type="InterPro" id="IPR002645">
    <property type="entry name" value="STAS_dom"/>
</dbReference>
<keyword evidence="3" id="KW-1185">Reference proteome</keyword>
<evidence type="ECO:0000313" key="2">
    <source>
        <dbReference type="EMBL" id="SFC70592.1"/>
    </source>
</evidence>
<name>A0A1I1LDK7_9RHOB</name>
<dbReference type="InterPro" id="IPR058548">
    <property type="entry name" value="MlaB-like_STAS"/>
</dbReference>